<dbReference type="Pfam" id="PF16640">
    <property type="entry name" value="Big_3_5"/>
    <property type="match status" value="2"/>
</dbReference>
<dbReference type="InterPro" id="IPR032109">
    <property type="entry name" value="Big_3_5"/>
</dbReference>
<protein>
    <submittedName>
        <fullName evidence="2">Ig-like domain repeat protein</fullName>
    </submittedName>
</protein>
<reference evidence="2" key="1">
    <citation type="submission" date="2019-04" db="EMBL/GenBank/DDBJ databases">
        <title>Evolution of Biomass-Degrading Anaerobic Consortia Revealed by Metagenomics.</title>
        <authorList>
            <person name="Peng X."/>
        </authorList>
    </citation>
    <scope>NUCLEOTIDE SEQUENCE</scope>
    <source>
        <strain evidence="2">SIG12</strain>
    </source>
</reference>
<dbReference type="PROSITE" id="PS50194">
    <property type="entry name" value="FILAMIN_REPEAT"/>
    <property type="match status" value="1"/>
</dbReference>
<dbReference type="Gene3D" id="2.60.40.10">
    <property type="entry name" value="Immunoglobulins"/>
    <property type="match status" value="5"/>
</dbReference>
<dbReference type="AlphaFoldDB" id="A0A8T3VB18"/>
<evidence type="ECO:0000313" key="2">
    <source>
        <dbReference type="EMBL" id="MBE6504332.1"/>
    </source>
</evidence>
<accession>A0A8T3VB18</accession>
<dbReference type="RefSeq" id="WP_303735976.1">
    <property type="nucleotide sequence ID" value="NZ_SUTE01000003.1"/>
</dbReference>
<sequence length="909" mass="98332">VDITVSLPDDITGPVLIDVNGVGYYANATGGQAKLHLDDLSKGDYDVTATYPGDDKYASNANVTSFTVDEKETPMNIKFDDDEIVIELPEDASGNVTVSIDGKEQVVPVEGGRAVVDISGLEPGQHSVDVSYSGDDRYGPASNSTVFEVPKIDDYSVTIDLDDDELVVSVPDDATGNVTVSIDGKEQVVPVEDGKAVVDISGLEPGKHSVEVTYSGDDKYAKASNATVVEIPKISDYPFDVNAEDINVGDRTNITINLPEDINGPVLVDIDGIGYYVNVTDGVAHVELPIDLKPGSYDAVVTFPGNDKYESKTVKDTFKVYEKETPITIEVDDDEIVIELPEDATGDVKVSIDGKEQTVPIKDGKAVVDISGLEPGNHTVVVNYPGDSQYPPASNSTTFEVPKIDDYSININKDGNNLVVTVPSDATGDVVVNIGGKNYTVPIKDGKAVVDISGLEPGDYPVVVSYAGDDKYAPASNSTTVNVPKIDDYSINVTEDGDNLIINVPEDATGDVVVNIGGKNYTVPIKDGKAVVDISGLPSGSYDAKVTYPGNDKYASKSIDAIINKTRSLVITAPDVIKYYSGPERFIVYLRDDSGNNISGLEIKITINGVTYTRTAQNGQTSLALNLGSGNYTVKVEFAGDSEFKPQTLSSNVEIMPTIYAQDVLKVFRNGTQYYALFLDGEGNPLTNTNVLFNIHGVLYTRTTNATGWAKLNINLEQGEYILTASNPVTGEMKSNKITVFTLIESSDLTKHFRNDSQFIIRVRGSDGNWAKAGEEVTFNIHGVFYTRTTNETGHVKLNINIEPGEYIITSYYKNCSESNIIKVLPRLITSDLVMKYGDGSAFVAKTLDEQGNPYPHQEVSFNIFGILYTRTTNDQAEARININLQPGEYLITSKYGFETESNIIKIEA</sequence>
<feature type="domain" description="Bacterial Ig-like" evidence="1">
    <location>
        <begin position="167"/>
        <end position="228"/>
    </location>
</feature>
<feature type="domain" description="Bacterial Ig-like" evidence="1">
    <location>
        <begin position="342"/>
        <end position="401"/>
    </location>
</feature>
<proteinExistence type="predicted"/>
<dbReference type="Proteomes" id="UP000762703">
    <property type="component" value="Unassembled WGS sequence"/>
</dbReference>
<name>A0A8T3VB18_9EURY</name>
<gene>
    <name evidence="2" type="ORF">E7Z73_01120</name>
</gene>
<feature type="non-terminal residue" evidence="2">
    <location>
        <position position="1"/>
    </location>
</feature>
<evidence type="ECO:0000313" key="3">
    <source>
        <dbReference type="Proteomes" id="UP000762703"/>
    </source>
</evidence>
<dbReference type="EMBL" id="SUTE01000003">
    <property type="protein sequence ID" value="MBE6504332.1"/>
    <property type="molecule type" value="Genomic_DNA"/>
</dbReference>
<dbReference type="InterPro" id="IPR017868">
    <property type="entry name" value="Filamin/ABP280_repeat-like"/>
</dbReference>
<dbReference type="InterPro" id="IPR013783">
    <property type="entry name" value="Ig-like_fold"/>
</dbReference>
<comment type="caution">
    <text evidence="2">The sequence shown here is derived from an EMBL/GenBank/DDBJ whole genome shotgun (WGS) entry which is preliminary data.</text>
</comment>
<organism evidence="2 3">
    <name type="scientific">Methanobrevibacter millerae</name>
    <dbReference type="NCBI Taxonomy" id="230361"/>
    <lineage>
        <taxon>Archaea</taxon>
        <taxon>Methanobacteriati</taxon>
        <taxon>Methanobacteriota</taxon>
        <taxon>Methanomada group</taxon>
        <taxon>Methanobacteria</taxon>
        <taxon>Methanobacteriales</taxon>
        <taxon>Methanobacteriaceae</taxon>
        <taxon>Methanobrevibacter</taxon>
    </lineage>
</organism>
<evidence type="ECO:0000259" key="1">
    <source>
        <dbReference type="Pfam" id="PF16640"/>
    </source>
</evidence>